<feature type="signal peptide" evidence="1">
    <location>
        <begin position="1"/>
        <end position="15"/>
    </location>
</feature>
<evidence type="ECO:0000256" key="1">
    <source>
        <dbReference type="SAM" id="SignalP"/>
    </source>
</evidence>
<comment type="caution">
    <text evidence="2">The sequence shown here is derived from an EMBL/GenBank/DDBJ whole genome shotgun (WGS) entry which is preliminary data.</text>
</comment>
<dbReference type="OrthoDB" id="7492344at2759"/>
<sequence>MRVLIVAAVLACAAAAPSGLLGAPYGHGLIGHAGLAAAHAAPYAVAAPLAVAHAAPVAVAHAAPALPTISPGDLAGAAIDAHVEAADHVRAAADAAREYHDQASELHGQAINAAEDHSWQAVDAVKTAEAQLDGAAAGVAPVLAKQLAGHAPLVAAAPAVAYGAAHGVAYGAAHGVAYGAAPAVAYSAPALAASKTVVSQSLSQSHPAPVVHASFGIAHAAPYGVAHAAAPVAYAHGLHGHAW</sequence>
<dbReference type="EMBL" id="JACEFF010000468">
    <property type="protein sequence ID" value="KAH9636898.1"/>
    <property type="molecule type" value="Genomic_DNA"/>
</dbReference>
<protein>
    <submittedName>
        <fullName evidence="2">Uncharacterized protein</fullName>
    </submittedName>
</protein>
<reference evidence="2" key="1">
    <citation type="journal article" date="2021" name="G3 (Bethesda)">
        <title>Genome and transcriptome analysis of the beet armyworm Spodoptera exigua reveals targets for pest control. .</title>
        <authorList>
            <person name="Simon S."/>
            <person name="Breeschoten T."/>
            <person name="Jansen H.J."/>
            <person name="Dirks R.P."/>
            <person name="Schranz M.E."/>
            <person name="Ros V.I.D."/>
        </authorList>
    </citation>
    <scope>NUCLEOTIDE SEQUENCE</scope>
    <source>
        <strain evidence="2">TB_SE_WUR_2020</strain>
    </source>
</reference>
<name>A0A922MI15_SPOEX</name>
<dbReference type="AlphaFoldDB" id="A0A922MI15"/>
<evidence type="ECO:0000313" key="2">
    <source>
        <dbReference type="EMBL" id="KAH9636898.1"/>
    </source>
</evidence>
<organism evidence="2 3">
    <name type="scientific">Spodoptera exigua</name>
    <name type="common">Beet armyworm</name>
    <name type="synonym">Noctua fulgens</name>
    <dbReference type="NCBI Taxonomy" id="7107"/>
    <lineage>
        <taxon>Eukaryota</taxon>
        <taxon>Metazoa</taxon>
        <taxon>Ecdysozoa</taxon>
        <taxon>Arthropoda</taxon>
        <taxon>Hexapoda</taxon>
        <taxon>Insecta</taxon>
        <taxon>Pterygota</taxon>
        <taxon>Neoptera</taxon>
        <taxon>Endopterygota</taxon>
        <taxon>Lepidoptera</taxon>
        <taxon>Glossata</taxon>
        <taxon>Ditrysia</taxon>
        <taxon>Noctuoidea</taxon>
        <taxon>Noctuidae</taxon>
        <taxon>Amphipyrinae</taxon>
        <taxon>Spodoptera</taxon>
    </lineage>
</organism>
<feature type="chain" id="PRO_5037367828" evidence="1">
    <location>
        <begin position="16"/>
        <end position="243"/>
    </location>
</feature>
<proteinExistence type="predicted"/>
<evidence type="ECO:0000313" key="3">
    <source>
        <dbReference type="Proteomes" id="UP000814243"/>
    </source>
</evidence>
<keyword evidence="1" id="KW-0732">Signal</keyword>
<gene>
    <name evidence="2" type="ORF">HF086_011734</name>
</gene>
<accession>A0A922MI15</accession>
<dbReference type="Proteomes" id="UP000814243">
    <property type="component" value="Unassembled WGS sequence"/>
</dbReference>